<evidence type="ECO:0000256" key="1">
    <source>
        <dbReference type="SAM" id="Phobius"/>
    </source>
</evidence>
<feature type="transmembrane region" description="Helical" evidence="1">
    <location>
        <begin position="26"/>
        <end position="43"/>
    </location>
</feature>
<keyword evidence="1" id="KW-0472">Membrane</keyword>
<evidence type="ECO:0000313" key="2">
    <source>
        <dbReference type="EMBL" id="TDQ67579.1"/>
    </source>
</evidence>
<proteinExistence type="predicted"/>
<accession>A0A484F4M1</accession>
<dbReference type="RefSeq" id="WP_263295339.1">
    <property type="nucleotide sequence ID" value="NZ_JAHDUW010000007.1"/>
</dbReference>
<name>A0A484F4M1_9EURY</name>
<reference evidence="2 3" key="1">
    <citation type="submission" date="2019-03" db="EMBL/GenBank/DDBJ databases">
        <title>Genomic Encyclopedia of Type Strains, Phase IV (KMG-IV): sequencing the most valuable type-strain genomes for metagenomic binning, comparative biology and taxonomic classification.</title>
        <authorList>
            <person name="Goeker M."/>
        </authorList>
    </citation>
    <scope>NUCLEOTIDE SEQUENCE [LARGE SCALE GENOMIC DNA]</scope>
    <source>
        <strain evidence="2 3">DSM 13328</strain>
    </source>
</reference>
<evidence type="ECO:0000313" key="3">
    <source>
        <dbReference type="Proteomes" id="UP000294855"/>
    </source>
</evidence>
<dbReference type="Proteomes" id="UP000294855">
    <property type="component" value="Unassembled WGS sequence"/>
</dbReference>
<gene>
    <name evidence="2" type="ORF">C7391_1550</name>
</gene>
<sequence>MDLHQIEESAEHAFDHALHIVKMKNVLLLFVVLCLAYLYLFVID</sequence>
<keyword evidence="3" id="KW-1185">Reference proteome</keyword>
<protein>
    <submittedName>
        <fullName evidence="2">Uncharacterized protein</fullName>
    </submittedName>
</protein>
<comment type="caution">
    <text evidence="2">The sequence shown here is derived from an EMBL/GenBank/DDBJ whole genome shotgun (WGS) entry which is preliminary data.</text>
</comment>
<keyword evidence="1" id="KW-0812">Transmembrane</keyword>
<organism evidence="2 3">
    <name type="scientific">Methanimicrococcus blatticola</name>
    <dbReference type="NCBI Taxonomy" id="91560"/>
    <lineage>
        <taxon>Archaea</taxon>
        <taxon>Methanobacteriati</taxon>
        <taxon>Methanobacteriota</taxon>
        <taxon>Stenosarchaea group</taxon>
        <taxon>Methanomicrobia</taxon>
        <taxon>Methanosarcinales</taxon>
        <taxon>Methanosarcinaceae</taxon>
        <taxon>Methanimicrococcus</taxon>
    </lineage>
</organism>
<dbReference type="EMBL" id="SNYS01000011">
    <property type="protein sequence ID" value="TDQ67579.1"/>
    <property type="molecule type" value="Genomic_DNA"/>
</dbReference>
<keyword evidence="1" id="KW-1133">Transmembrane helix</keyword>
<dbReference type="AlphaFoldDB" id="A0A484F4M1"/>